<feature type="signal peptide" evidence="1">
    <location>
        <begin position="1"/>
        <end position="22"/>
    </location>
</feature>
<dbReference type="PANTHER" id="PTHR42076:SF1">
    <property type="entry name" value="CYANOVIRIN-N DOMAIN-CONTAINING PROTEIN"/>
    <property type="match status" value="1"/>
</dbReference>
<proteinExistence type="predicted"/>
<dbReference type="AlphaFoldDB" id="A0A5N5QCE1"/>
<evidence type="ECO:0000313" key="3">
    <source>
        <dbReference type="EMBL" id="KAB5589440.1"/>
    </source>
</evidence>
<dbReference type="PANTHER" id="PTHR42076">
    <property type="entry name" value="CYANOVIRIN-N HOMOLOG"/>
    <property type="match status" value="1"/>
</dbReference>
<evidence type="ECO:0000259" key="2">
    <source>
        <dbReference type="SMART" id="SM01111"/>
    </source>
</evidence>
<dbReference type="OrthoDB" id="2906958at2759"/>
<dbReference type="Pfam" id="PF08881">
    <property type="entry name" value="CVNH"/>
    <property type="match status" value="1"/>
</dbReference>
<feature type="domain" description="Cyanovirin-N" evidence="2">
    <location>
        <begin position="25"/>
        <end position="121"/>
    </location>
</feature>
<feature type="chain" id="PRO_5024290635" evidence="1">
    <location>
        <begin position="23"/>
        <end position="123"/>
    </location>
</feature>
<evidence type="ECO:0000256" key="1">
    <source>
        <dbReference type="SAM" id="SignalP"/>
    </source>
</evidence>
<dbReference type="Proteomes" id="UP000383932">
    <property type="component" value="Unassembled WGS sequence"/>
</dbReference>
<accession>A0A5N5QCE1</accession>
<sequence length="123" mass="13398">MQLINFLAFVGTSFLALGGVQAAENFRATCKDIKLKSNTVLQASCQKADGKYSSSSLDLNKCIVNNNWKLQCQANGNFGNSCRNCSYQDFGALYCYCDPGSNFASINLDTCIGNNNGQLFCFL</sequence>
<dbReference type="EMBL" id="SSOP01000270">
    <property type="protein sequence ID" value="KAB5589440.1"/>
    <property type="molecule type" value="Genomic_DNA"/>
</dbReference>
<gene>
    <name evidence="3" type="ORF">CTheo_7119</name>
</gene>
<protein>
    <submittedName>
        <fullName evidence="3">Putative effector protein</fullName>
    </submittedName>
</protein>
<dbReference type="SMART" id="SM01111">
    <property type="entry name" value="CVNH"/>
    <property type="match status" value="1"/>
</dbReference>
<dbReference type="InterPro" id="IPR011058">
    <property type="entry name" value="Cyanovirin-N"/>
</dbReference>
<keyword evidence="1" id="KW-0732">Signal</keyword>
<dbReference type="SUPFAM" id="SSF51322">
    <property type="entry name" value="Cyanovirin-N"/>
    <property type="match status" value="1"/>
</dbReference>
<name>A0A5N5QCE1_9AGAM</name>
<dbReference type="Gene3D" id="2.30.60.10">
    <property type="entry name" value="Cyanovirin-N"/>
    <property type="match status" value="1"/>
</dbReference>
<organism evidence="3 4">
    <name type="scientific">Ceratobasidium theobromae</name>
    <dbReference type="NCBI Taxonomy" id="1582974"/>
    <lineage>
        <taxon>Eukaryota</taxon>
        <taxon>Fungi</taxon>
        <taxon>Dikarya</taxon>
        <taxon>Basidiomycota</taxon>
        <taxon>Agaricomycotina</taxon>
        <taxon>Agaricomycetes</taxon>
        <taxon>Cantharellales</taxon>
        <taxon>Ceratobasidiaceae</taxon>
        <taxon>Ceratobasidium</taxon>
    </lineage>
</organism>
<reference evidence="3 4" key="1">
    <citation type="journal article" date="2019" name="Fungal Biol. Biotechnol.">
        <title>Draft genome sequence of fastidious pathogen Ceratobasidium theobromae, which causes vascular-streak dieback in Theobroma cacao.</title>
        <authorList>
            <person name="Ali S.S."/>
            <person name="Asman A."/>
            <person name="Shao J."/>
            <person name="Firmansyah A.P."/>
            <person name="Susilo A.W."/>
            <person name="Rosmana A."/>
            <person name="McMahon P."/>
            <person name="Junaid M."/>
            <person name="Guest D."/>
            <person name="Kheng T.Y."/>
            <person name="Meinhardt L.W."/>
            <person name="Bailey B.A."/>
        </authorList>
    </citation>
    <scope>NUCLEOTIDE SEQUENCE [LARGE SCALE GENOMIC DNA]</scope>
    <source>
        <strain evidence="3 4">CT2</strain>
    </source>
</reference>
<keyword evidence="4" id="KW-1185">Reference proteome</keyword>
<comment type="caution">
    <text evidence="3">The sequence shown here is derived from an EMBL/GenBank/DDBJ whole genome shotgun (WGS) entry which is preliminary data.</text>
</comment>
<evidence type="ECO:0000313" key="4">
    <source>
        <dbReference type="Proteomes" id="UP000383932"/>
    </source>
</evidence>
<dbReference type="InterPro" id="IPR036673">
    <property type="entry name" value="Cyanovirin-N_sf"/>
</dbReference>